<feature type="domain" description="Carboxyltransferase" evidence="4">
    <location>
        <begin position="2"/>
        <end position="194"/>
    </location>
</feature>
<sequence>MPLGDSAVLVRFGSDLDEAANRNALALAAELLRLPITGVLEVVPSLVSVLIRYDPQAIDGWRLAGEIGLRLTHRPCDLDTKTHRIGVLFDGPDLAEVAEALGLSVADFINRHNEQALRVLTTGFAPGFVYCGFHAPELVVPRRTAVRPKVAVGSVLFAAGQTAIAATEIPTGWHVIGHTGFRNFEPERDPPTRLRAGDVVVFEAVS</sequence>
<evidence type="ECO:0000256" key="2">
    <source>
        <dbReference type="ARBA" id="ARBA00022801"/>
    </source>
</evidence>
<dbReference type="SMART" id="SM00796">
    <property type="entry name" value="AHS1"/>
    <property type="match status" value="1"/>
</dbReference>
<organism evidence="5 6">
    <name type="scientific">Devosia equisanguinis</name>
    <dbReference type="NCBI Taxonomy" id="2490941"/>
    <lineage>
        <taxon>Bacteria</taxon>
        <taxon>Pseudomonadati</taxon>
        <taxon>Pseudomonadota</taxon>
        <taxon>Alphaproteobacteria</taxon>
        <taxon>Hyphomicrobiales</taxon>
        <taxon>Devosiaceae</taxon>
        <taxon>Devosia</taxon>
    </lineage>
</organism>
<reference evidence="5 6" key="1">
    <citation type="submission" date="2018-12" db="EMBL/GenBank/DDBJ databases">
        <authorList>
            <person name="Criscuolo A."/>
        </authorList>
    </citation>
    <scope>NUCLEOTIDE SEQUENCE [LARGE SCALE GENOMIC DNA]</scope>
    <source>
        <strain evidence="5">ACIP1116281</strain>
    </source>
</reference>
<keyword evidence="2" id="KW-0378">Hydrolase</keyword>
<dbReference type="EMBL" id="UZWD01000073">
    <property type="protein sequence ID" value="VDS06780.1"/>
    <property type="molecule type" value="Genomic_DNA"/>
</dbReference>
<proteinExistence type="predicted"/>
<dbReference type="GO" id="GO:0016787">
    <property type="term" value="F:hydrolase activity"/>
    <property type="evidence" value="ECO:0007669"/>
    <property type="project" value="UniProtKB-KW"/>
</dbReference>
<gene>
    <name evidence="5" type="primary">kipI</name>
    <name evidence="5" type="ORF">DEVEQU_03945</name>
</gene>
<evidence type="ECO:0000313" key="5">
    <source>
        <dbReference type="EMBL" id="VDS06780.1"/>
    </source>
</evidence>
<dbReference type="SUPFAM" id="SSF50891">
    <property type="entry name" value="Cyclophilin-like"/>
    <property type="match status" value="1"/>
</dbReference>
<keyword evidence="5" id="KW-0418">Kinase</keyword>
<dbReference type="InterPro" id="IPR029000">
    <property type="entry name" value="Cyclophilin-like_dom_sf"/>
</dbReference>
<evidence type="ECO:0000259" key="4">
    <source>
        <dbReference type="SMART" id="SM00796"/>
    </source>
</evidence>
<dbReference type="Proteomes" id="UP000268844">
    <property type="component" value="Unassembled WGS sequence"/>
</dbReference>
<dbReference type="GO" id="GO:0005524">
    <property type="term" value="F:ATP binding"/>
    <property type="evidence" value="ECO:0007669"/>
    <property type="project" value="UniProtKB-KW"/>
</dbReference>
<dbReference type="Pfam" id="PF02682">
    <property type="entry name" value="CT_C_D"/>
    <property type="match status" value="1"/>
</dbReference>
<evidence type="ECO:0000256" key="1">
    <source>
        <dbReference type="ARBA" id="ARBA00022741"/>
    </source>
</evidence>
<keyword evidence="5" id="KW-0808">Transferase</keyword>
<evidence type="ECO:0000313" key="6">
    <source>
        <dbReference type="Proteomes" id="UP000268844"/>
    </source>
</evidence>
<dbReference type="InterPro" id="IPR010016">
    <property type="entry name" value="PxpB"/>
</dbReference>
<protein>
    <submittedName>
        <fullName evidence="5">Kinase A inhibitor</fullName>
    </submittedName>
</protein>
<dbReference type="PANTHER" id="PTHR34698">
    <property type="entry name" value="5-OXOPROLINASE SUBUNIT B"/>
    <property type="match status" value="1"/>
</dbReference>
<keyword evidence="1" id="KW-0547">Nucleotide-binding</keyword>
<dbReference type="Gene3D" id="2.40.100.10">
    <property type="entry name" value="Cyclophilin-like"/>
    <property type="match status" value="1"/>
</dbReference>
<dbReference type="Gene3D" id="3.30.1360.40">
    <property type="match status" value="1"/>
</dbReference>
<dbReference type="AlphaFoldDB" id="A0A447IH24"/>
<accession>A0A447IH24</accession>
<name>A0A447IH24_9HYPH</name>
<dbReference type="SUPFAM" id="SSF160467">
    <property type="entry name" value="PH0987 N-terminal domain-like"/>
    <property type="match status" value="1"/>
</dbReference>
<dbReference type="PANTHER" id="PTHR34698:SF2">
    <property type="entry name" value="5-OXOPROLINASE SUBUNIT B"/>
    <property type="match status" value="1"/>
</dbReference>
<keyword evidence="6" id="KW-1185">Reference proteome</keyword>
<keyword evidence="3" id="KW-0067">ATP-binding</keyword>
<evidence type="ECO:0000256" key="3">
    <source>
        <dbReference type="ARBA" id="ARBA00022840"/>
    </source>
</evidence>
<dbReference type="GO" id="GO:0016301">
    <property type="term" value="F:kinase activity"/>
    <property type="evidence" value="ECO:0007669"/>
    <property type="project" value="UniProtKB-KW"/>
</dbReference>
<dbReference type="InterPro" id="IPR003833">
    <property type="entry name" value="CT_C_D"/>
</dbReference>